<dbReference type="eggNOG" id="COG0823">
    <property type="taxonomic scope" value="Bacteria"/>
</dbReference>
<protein>
    <recommendedName>
        <fullName evidence="6">SPOR domain-containing protein</fullName>
    </recommendedName>
</protein>
<feature type="coiled-coil region" evidence="1">
    <location>
        <begin position="380"/>
        <end position="414"/>
    </location>
</feature>
<gene>
    <name evidence="4" type="ORF">W5A_00820</name>
</gene>
<organism evidence="4 5">
    <name type="scientific">Imtechella halotolerans K1</name>
    <dbReference type="NCBI Taxonomy" id="946077"/>
    <lineage>
        <taxon>Bacteria</taxon>
        <taxon>Pseudomonadati</taxon>
        <taxon>Bacteroidota</taxon>
        <taxon>Flavobacteriia</taxon>
        <taxon>Flavobacteriales</taxon>
        <taxon>Flavobacteriaceae</taxon>
        <taxon>Imtechella</taxon>
    </lineage>
</organism>
<dbReference type="EMBL" id="AJJU01000002">
    <property type="protein sequence ID" value="EID76521.1"/>
    <property type="molecule type" value="Genomic_DNA"/>
</dbReference>
<feature type="signal peptide" evidence="3">
    <location>
        <begin position="1"/>
        <end position="22"/>
    </location>
</feature>
<keyword evidence="1" id="KW-0175">Coiled coil</keyword>
<keyword evidence="3" id="KW-0732">Signal</keyword>
<keyword evidence="5" id="KW-1185">Reference proteome</keyword>
<name>I0WJF5_9FLAO</name>
<dbReference type="InterPro" id="IPR019861">
    <property type="entry name" value="PorP/SprF_Bacteroidetes"/>
</dbReference>
<dbReference type="RefSeq" id="WP_008236420.1">
    <property type="nucleotide sequence ID" value="NZ_AJJU01000002.1"/>
</dbReference>
<feature type="compositionally biased region" description="Basic and acidic residues" evidence="2">
    <location>
        <begin position="339"/>
        <end position="356"/>
    </location>
</feature>
<sequence length="661" mass="75497">MFFKGHITCALLLLFLSVKLTAQENDPFIAIEVPSHNMIKYNQFFLNPTFSAVNQQDTYLSFYHRNQWNEFTDNFRTYLATYGSKVQEKYGLGLSIYHQKIGVINNFGIVGNYAYEVTINDDMKFTLGMNISYYNSGFDKVNSVTAEPDPRIAEYQVNSLFDIQPGLNFNYKNWHVGVTAANFFDFNLSDKEKVTALAEKTITGHLLYVNPLNSYGIFEDGNVNFMARVQKPGDDAINLSGSILLDLPRAGWAHGGYDQFYGISAGIGFHLNNFLSLGFSYEKGMNTLVTNMGETYEVNFTYNISAAREGRPSMIKNLVEAPVKEKEIKKEITSDKKQKEELVTNEETKKEIEELPKTVQPSTETIANTKTTTSEKIKSTSEVEKEIAALEAEIEALKKHIEDINNTLQNTKSSTQTNQTNQAIAETRKPIDKIEEKEYTVTTKKFEIDTENPSVLAKMTDGFYVVADVFTSTDDLKKFIDKLAERGINAKSFNDPESGQSYAYLDHYSSWDEAVEAAQDKYGFDVWIMQINKRTKDGINTQTEPPKLVAAPRKSTNNSTNVAEVELRRQDPIEARTIVIPNMTPGYYIVPGVFEDRNNAFRFIERLQNYGLNPDYFINPENDYVYIYLKHTKSWNDAMYQYYSSLDNTYYGKIWIMHVKN</sequence>
<feature type="chain" id="PRO_5003635235" description="SPOR domain-containing protein" evidence="3">
    <location>
        <begin position="23"/>
        <end position="661"/>
    </location>
</feature>
<proteinExistence type="predicted"/>
<evidence type="ECO:0000256" key="3">
    <source>
        <dbReference type="SAM" id="SignalP"/>
    </source>
</evidence>
<feature type="region of interest" description="Disordered" evidence="2">
    <location>
        <begin position="339"/>
        <end position="361"/>
    </location>
</feature>
<accession>I0WJF5</accession>
<dbReference type="STRING" id="946077.W5A_00820"/>
<dbReference type="NCBIfam" id="TIGR03519">
    <property type="entry name" value="T9SS_PorP_fam"/>
    <property type="match status" value="1"/>
</dbReference>
<dbReference type="eggNOG" id="COG3109">
    <property type="taxonomic scope" value="Bacteria"/>
</dbReference>
<evidence type="ECO:0008006" key="6">
    <source>
        <dbReference type="Google" id="ProtNLM"/>
    </source>
</evidence>
<comment type="caution">
    <text evidence="4">The sequence shown here is derived from an EMBL/GenBank/DDBJ whole genome shotgun (WGS) entry which is preliminary data.</text>
</comment>
<reference evidence="4 5" key="1">
    <citation type="journal article" date="2012" name="J. Bacteriol.">
        <title>Genome Sequence of the Halotolerant Bacterium Imtechella halotolerans K1T.</title>
        <authorList>
            <person name="Kumar S."/>
            <person name="Vikram S."/>
            <person name="Subramanian S."/>
            <person name="Raghava G.P."/>
            <person name="Pinnaka A.K."/>
        </authorList>
    </citation>
    <scope>NUCLEOTIDE SEQUENCE [LARGE SCALE GENOMIC DNA]</scope>
    <source>
        <strain evidence="4 5">K1</strain>
    </source>
</reference>
<dbReference type="Pfam" id="PF11751">
    <property type="entry name" value="PorP_SprF"/>
    <property type="match status" value="1"/>
</dbReference>
<dbReference type="OrthoDB" id="1393025at2"/>
<evidence type="ECO:0000313" key="4">
    <source>
        <dbReference type="EMBL" id="EID76521.1"/>
    </source>
</evidence>
<evidence type="ECO:0000313" key="5">
    <source>
        <dbReference type="Proteomes" id="UP000005938"/>
    </source>
</evidence>
<dbReference type="Proteomes" id="UP000005938">
    <property type="component" value="Unassembled WGS sequence"/>
</dbReference>
<evidence type="ECO:0000256" key="1">
    <source>
        <dbReference type="SAM" id="Coils"/>
    </source>
</evidence>
<dbReference type="AlphaFoldDB" id="I0WJF5"/>
<evidence type="ECO:0000256" key="2">
    <source>
        <dbReference type="SAM" id="MobiDB-lite"/>
    </source>
</evidence>